<dbReference type="SUPFAM" id="SSF56281">
    <property type="entry name" value="Metallo-hydrolase/oxidoreductase"/>
    <property type="match status" value="1"/>
</dbReference>
<reference evidence="2 3" key="1">
    <citation type="submission" date="2019-01" db="EMBL/GenBank/DDBJ databases">
        <authorList>
            <person name="Chen W.-M."/>
        </authorList>
    </citation>
    <scope>NUCLEOTIDE SEQUENCE [LARGE SCALE GENOMIC DNA]</scope>
    <source>
        <strain evidence="2 3">KYPY4</strain>
    </source>
</reference>
<dbReference type="GO" id="GO:0016787">
    <property type="term" value="F:hydrolase activity"/>
    <property type="evidence" value="ECO:0007669"/>
    <property type="project" value="UniProtKB-KW"/>
</dbReference>
<keyword evidence="3" id="KW-1185">Reference proteome</keyword>
<dbReference type="RefSeq" id="WP_128230561.1">
    <property type="nucleotide sequence ID" value="NZ_SACR01000007.1"/>
</dbReference>
<dbReference type="Gene3D" id="1.10.10.10">
    <property type="entry name" value="Winged helix-like DNA-binding domain superfamily/Winged helix DNA-binding domain"/>
    <property type="match status" value="1"/>
</dbReference>
<dbReference type="EMBL" id="SACR01000007">
    <property type="protein sequence ID" value="RVU43276.1"/>
    <property type="molecule type" value="Genomic_DNA"/>
</dbReference>
<accession>A0A437R906</accession>
<organism evidence="2 3">
    <name type="scientific">Rubrivivax rivuli</name>
    <dbReference type="NCBI Taxonomy" id="1862385"/>
    <lineage>
        <taxon>Bacteria</taxon>
        <taxon>Pseudomonadati</taxon>
        <taxon>Pseudomonadota</taxon>
        <taxon>Betaproteobacteria</taxon>
        <taxon>Burkholderiales</taxon>
        <taxon>Sphaerotilaceae</taxon>
        <taxon>Rubrivivax</taxon>
    </lineage>
</organism>
<dbReference type="Pfam" id="PF21221">
    <property type="entry name" value="B_lactamase-like_C"/>
    <property type="match status" value="1"/>
</dbReference>
<dbReference type="InterPro" id="IPR048933">
    <property type="entry name" value="B_lactamase-like_C"/>
</dbReference>
<dbReference type="InterPro" id="IPR001279">
    <property type="entry name" value="Metallo-B-lactamas"/>
</dbReference>
<gene>
    <name evidence="2" type="ORF">EOE66_20210</name>
</gene>
<dbReference type="PANTHER" id="PTHR23131:SF4">
    <property type="entry name" value="METALLO-BETA-LACTAMASE SUPERFAMILY POTEIN"/>
    <property type="match status" value="1"/>
</dbReference>
<dbReference type="Proteomes" id="UP000285575">
    <property type="component" value="Unassembled WGS sequence"/>
</dbReference>
<keyword evidence="2" id="KW-0378">Hydrolase</keyword>
<dbReference type="InterPro" id="IPR036866">
    <property type="entry name" value="RibonucZ/Hydroxyglut_hydro"/>
</dbReference>
<evidence type="ECO:0000313" key="3">
    <source>
        <dbReference type="Proteomes" id="UP000285575"/>
    </source>
</evidence>
<dbReference type="OrthoDB" id="2971563at2"/>
<name>A0A437R906_9BURK</name>
<protein>
    <submittedName>
        <fullName evidence="2">MBL fold metallo-hydrolase</fullName>
    </submittedName>
</protein>
<dbReference type="InterPro" id="IPR050662">
    <property type="entry name" value="Sec-metab_biosynth-thioest"/>
</dbReference>
<dbReference type="Gene3D" id="3.60.15.10">
    <property type="entry name" value="Ribonuclease Z/Hydroxyacylglutathione hydrolase-like"/>
    <property type="match status" value="1"/>
</dbReference>
<sequence>MAEPRPGRPEAVLHPTAEAELQYPLGTALPAPGRTLEVAPGVRWLRMGLPFALNHINLWLLRDRIDGREGWTVVDCGIDNAATRANWEAVFAEELQGLPVLRLIVTHMHPDHIGLAHWLCERWSGDGRAAAGPPQGGASPLGGWRSGEAASLGAHECRLWISATDWNAARVASSSTTGFGGEEAARFFALHGLRDEASLAGVRARAGYYASLVPQVPRRYRRLMDGQVLQIGGQAWHCIAGYGHAPEHIALHAPGLGEHGVLISGDMVLPRISTNVSVIDLEPEANPLPLFLRSVAAMRALPAQTLVLPSHGQPFTGLHTRIDQLLQHHEDRLAELLQACAETALSAAELLPVLFKRPLDLHQTTFAMGEAIAHLHLLAEEGRLRPVRGAHGVQRWRSEAHQSAASAGA</sequence>
<evidence type="ECO:0000259" key="1">
    <source>
        <dbReference type="SMART" id="SM00849"/>
    </source>
</evidence>
<evidence type="ECO:0000313" key="2">
    <source>
        <dbReference type="EMBL" id="RVU43276.1"/>
    </source>
</evidence>
<dbReference type="InterPro" id="IPR036388">
    <property type="entry name" value="WH-like_DNA-bd_sf"/>
</dbReference>
<proteinExistence type="predicted"/>
<dbReference type="PANTHER" id="PTHR23131">
    <property type="entry name" value="ENDORIBONUCLEASE LACTB2"/>
    <property type="match status" value="1"/>
</dbReference>
<dbReference type="AlphaFoldDB" id="A0A437R906"/>
<dbReference type="SMART" id="SM00849">
    <property type="entry name" value="Lactamase_B"/>
    <property type="match status" value="1"/>
</dbReference>
<feature type="domain" description="Metallo-beta-lactamase" evidence="1">
    <location>
        <begin position="55"/>
        <end position="311"/>
    </location>
</feature>
<dbReference type="Pfam" id="PF00753">
    <property type="entry name" value="Lactamase_B"/>
    <property type="match status" value="1"/>
</dbReference>
<comment type="caution">
    <text evidence="2">The sequence shown here is derived from an EMBL/GenBank/DDBJ whole genome shotgun (WGS) entry which is preliminary data.</text>
</comment>